<dbReference type="HOGENOM" id="CLU_1325120_0_0_5"/>
<dbReference type="InterPro" id="IPR016039">
    <property type="entry name" value="Thiolase-like"/>
</dbReference>
<dbReference type="Proteomes" id="UP000000321">
    <property type="component" value="Unassembled WGS sequence"/>
</dbReference>
<reference evidence="2 3" key="1">
    <citation type="journal article" date="2008" name="Appl. Environ. Microbiol.">
        <title>Genomic insights into Mn(II) oxidation by the marine alphaproteobacterium Aurantimonas sp. strain SI85-9A1.</title>
        <authorList>
            <person name="Dick G.J."/>
            <person name="Podell S."/>
            <person name="Johnson H.A."/>
            <person name="Rivera-Espinoza Y."/>
            <person name="Bernier-Latmani R."/>
            <person name="McCarthy J.K."/>
            <person name="Torpey J.W."/>
            <person name="Clement B.G."/>
            <person name="Gaasterland T."/>
            <person name="Tebo B.M."/>
        </authorList>
    </citation>
    <scope>NUCLEOTIDE SEQUENCE [LARGE SCALE GENOMIC DNA]</scope>
    <source>
        <strain evidence="2 3">SI85-9A1</strain>
    </source>
</reference>
<feature type="transmembrane region" description="Helical" evidence="1">
    <location>
        <begin position="32"/>
        <end position="54"/>
    </location>
</feature>
<organism evidence="2 3">
    <name type="scientific">Aurantimonas manganoxydans (strain ATCC BAA-1229 / DSM 21871 / SI85-9A1)</name>
    <dbReference type="NCBI Taxonomy" id="287752"/>
    <lineage>
        <taxon>Bacteria</taxon>
        <taxon>Pseudomonadati</taxon>
        <taxon>Pseudomonadota</taxon>
        <taxon>Alphaproteobacteria</taxon>
        <taxon>Hyphomicrobiales</taxon>
        <taxon>Aurantimonadaceae</taxon>
        <taxon>Aurantimonas</taxon>
    </lineage>
</organism>
<dbReference type="EMBL" id="AAPJ01000027">
    <property type="protein sequence ID" value="EAS48269.1"/>
    <property type="molecule type" value="Genomic_DNA"/>
</dbReference>
<keyword evidence="3" id="KW-1185">Reference proteome</keyword>
<accession>Q1YDD7</accession>
<sequence length="207" mass="21472">MSRNARSGHNVKAKAISNRKSGVGPIGLAARWFLSLAFVLVALIVGSVGAFLILESAEHAAARSALAYARLVSASGDRGKRDAERTAARFEALLPQGGSASDETLILSGAAGIKPLLDMERSVLNKRFPDAPVRAYGTMLGHAFEAQVPAGVALAAGALSRGAVIPPFDFGEERPASAAPRRAIVTAIGHLHAEGACELEAVDGRRL</sequence>
<proteinExistence type="predicted"/>
<evidence type="ECO:0000313" key="3">
    <source>
        <dbReference type="Proteomes" id="UP000000321"/>
    </source>
</evidence>
<keyword evidence="1" id="KW-0812">Transmembrane</keyword>
<evidence type="ECO:0000313" key="2">
    <source>
        <dbReference type="EMBL" id="EAS48269.1"/>
    </source>
</evidence>
<dbReference type="GO" id="GO:0016746">
    <property type="term" value="F:acyltransferase activity"/>
    <property type="evidence" value="ECO:0007669"/>
    <property type="project" value="InterPro"/>
</dbReference>
<name>Q1YDD7_AURMS</name>
<keyword evidence="1" id="KW-1133">Transmembrane helix</keyword>
<keyword evidence="1" id="KW-0472">Membrane</keyword>
<evidence type="ECO:0000256" key="1">
    <source>
        <dbReference type="SAM" id="Phobius"/>
    </source>
</evidence>
<dbReference type="SUPFAM" id="SSF53901">
    <property type="entry name" value="Thiolase-like"/>
    <property type="match status" value="1"/>
</dbReference>
<dbReference type="AlphaFoldDB" id="Q1YDD7"/>
<protein>
    <submittedName>
        <fullName evidence="2">Possible acyl-acp synthase protein</fullName>
    </submittedName>
</protein>
<comment type="caution">
    <text evidence="2">The sequence shown here is derived from an EMBL/GenBank/DDBJ whole genome shotgun (WGS) entry which is preliminary data.</text>
</comment>
<gene>
    <name evidence="2" type="ORF">SI859A1_03712</name>
</gene>